<feature type="transmembrane region" description="Helical" evidence="1">
    <location>
        <begin position="72"/>
        <end position="89"/>
    </location>
</feature>
<dbReference type="Pfam" id="PF11804">
    <property type="entry name" value="DUF3325"/>
    <property type="match status" value="1"/>
</dbReference>
<feature type="transmembrane region" description="Helical" evidence="1">
    <location>
        <begin position="95"/>
        <end position="116"/>
    </location>
</feature>
<feature type="transmembrane region" description="Helical" evidence="1">
    <location>
        <begin position="44"/>
        <end position="65"/>
    </location>
</feature>
<protein>
    <submittedName>
        <fullName evidence="3">DUF3325 domain-containing protein</fullName>
    </submittedName>
</protein>
<evidence type="ECO:0000256" key="1">
    <source>
        <dbReference type="SAM" id="Phobius"/>
    </source>
</evidence>
<sequence length="117" mass="12233">MSIVHAALTALALAFTGMCALAFAMDRHHEQLTGQRSIAPWRAGWLRCAGAALLVLCALPALVVWGGSVGTVAWIGFMGAGALLAVVGISLHARWAWRVALVVLVASTLSLVCLAWV</sequence>
<organism evidence="3 4">
    <name type="scientific">Diaphorobacter ruginosibacter</name>
    <dbReference type="NCBI Taxonomy" id="1715720"/>
    <lineage>
        <taxon>Bacteria</taxon>
        <taxon>Pseudomonadati</taxon>
        <taxon>Pseudomonadota</taxon>
        <taxon>Betaproteobacteria</taxon>
        <taxon>Burkholderiales</taxon>
        <taxon>Comamonadaceae</taxon>
        <taxon>Diaphorobacter</taxon>
    </lineage>
</organism>
<feature type="signal peptide" evidence="2">
    <location>
        <begin position="1"/>
        <end position="24"/>
    </location>
</feature>
<dbReference type="InterPro" id="IPR021762">
    <property type="entry name" value="DUF3325"/>
</dbReference>
<dbReference type="EMBL" id="CP060714">
    <property type="protein sequence ID" value="QNN58351.1"/>
    <property type="molecule type" value="Genomic_DNA"/>
</dbReference>
<keyword evidence="2" id="KW-0732">Signal</keyword>
<feature type="chain" id="PRO_5028987491" evidence="2">
    <location>
        <begin position="25"/>
        <end position="117"/>
    </location>
</feature>
<dbReference type="AlphaFoldDB" id="A0A7G9RRX6"/>
<proteinExistence type="predicted"/>
<keyword evidence="4" id="KW-1185">Reference proteome</keyword>
<evidence type="ECO:0000313" key="4">
    <source>
        <dbReference type="Proteomes" id="UP000515811"/>
    </source>
</evidence>
<dbReference type="RefSeq" id="WP_187598664.1">
    <property type="nucleotide sequence ID" value="NZ_CP060714.1"/>
</dbReference>
<accession>A0A7G9RRX6</accession>
<name>A0A7G9RRX6_9BURK</name>
<reference evidence="3 4" key="1">
    <citation type="submission" date="2020-08" db="EMBL/GenBank/DDBJ databases">
        <title>Genome sequence of Diaphorobacter ruginosibacter DSM 27467T.</title>
        <authorList>
            <person name="Hyun D.-W."/>
            <person name="Bae J.-W."/>
        </authorList>
    </citation>
    <scope>NUCLEOTIDE SEQUENCE [LARGE SCALE GENOMIC DNA]</scope>
    <source>
        <strain evidence="3 4">DSM 27467</strain>
    </source>
</reference>
<keyword evidence="1" id="KW-0472">Membrane</keyword>
<dbReference type="KEGG" id="drg:H9K76_05775"/>
<gene>
    <name evidence="3" type="ORF">H9K76_05775</name>
</gene>
<evidence type="ECO:0000313" key="3">
    <source>
        <dbReference type="EMBL" id="QNN58351.1"/>
    </source>
</evidence>
<evidence type="ECO:0000256" key="2">
    <source>
        <dbReference type="SAM" id="SignalP"/>
    </source>
</evidence>
<keyword evidence="1" id="KW-0812">Transmembrane</keyword>
<dbReference type="Proteomes" id="UP000515811">
    <property type="component" value="Chromosome"/>
</dbReference>
<keyword evidence="1" id="KW-1133">Transmembrane helix</keyword>